<dbReference type="Proteomes" id="UP001162483">
    <property type="component" value="Unassembled WGS sequence"/>
</dbReference>
<feature type="compositionally biased region" description="Basic and acidic residues" evidence="1">
    <location>
        <begin position="72"/>
        <end position="81"/>
    </location>
</feature>
<evidence type="ECO:0000313" key="2">
    <source>
        <dbReference type="EMBL" id="CAI9587836.1"/>
    </source>
</evidence>
<sequence length="81" mass="8683">MGTAGVQTREPSTKMVGTPDNRHSRYADQGTQHRDGRKTLIMGLKSVQTQEPSTGMVGTPHNGHSRCSDPGTQHRDGGNPS</sequence>
<accession>A0ABN9EWN8</accession>
<keyword evidence="3" id="KW-1185">Reference proteome</keyword>
<feature type="compositionally biased region" description="Basic and acidic residues" evidence="1">
    <location>
        <begin position="20"/>
        <end position="36"/>
    </location>
</feature>
<name>A0ABN9EWN8_9NEOB</name>
<organism evidence="2 3">
    <name type="scientific">Staurois parvus</name>
    <dbReference type="NCBI Taxonomy" id="386267"/>
    <lineage>
        <taxon>Eukaryota</taxon>
        <taxon>Metazoa</taxon>
        <taxon>Chordata</taxon>
        <taxon>Craniata</taxon>
        <taxon>Vertebrata</taxon>
        <taxon>Euteleostomi</taxon>
        <taxon>Amphibia</taxon>
        <taxon>Batrachia</taxon>
        <taxon>Anura</taxon>
        <taxon>Neobatrachia</taxon>
        <taxon>Ranoidea</taxon>
        <taxon>Ranidae</taxon>
        <taxon>Staurois</taxon>
    </lineage>
</organism>
<dbReference type="EMBL" id="CATNWA010015888">
    <property type="protein sequence ID" value="CAI9587836.1"/>
    <property type="molecule type" value="Genomic_DNA"/>
</dbReference>
<gene>
    <name evidence="2" type="ORF">SPARVUS_LOCUS10649281</name>
</gene>
<comment type="caution">
    <text evidence="2">The sequence shown here is derived from an EMBL/GenBank/DDBJ whole genome shotgun (WGS) entry which is preliminary data.</text>
</comment>
<evidence type="ECO:0000313" key="3">
    <source>
        <dbReference type="Proteomes" id="UP001162483"/>
    </source>
</evidence>
<protein>
    <submittedName>
        <fullName evidence="2">Uncharacterized protein</fullName>
    </submittedName>
</protein>
<feature type="region of interest" description="Disordered" evidence="1">
    <location>
        <begin position="48"/>
        <end position="81"/>
    </location>
</feature>
<evidence type="ECO:0000256" key="1">
    <source>
        <dbReference type="SAM" id="MobiDB-lite"/>
    </source>
</evidence>
<proteinExistence type="predicted"/>
<feature type="compositionally biased region" description="Polar residues" evidence="1">
    <location>
        <begin position="1"/>
        <end position="10"/>
    </location>
</feature>
<feature type="region of interest" description="Disordered" evidence="1">
    <location>
        <begin position="1"/>
        <end position="36"/>
    </location>
</feature>
<reference evidence="2" key="1">
    <citation type="submission" date="2023-05" db="EMBL/GenBank/DDBJ databases">
        <authorList>
            <person name="Stuckert A."/>
        </authorList>
    </citation>
    <scope>NUCLEOTIDE SEQUENCE</scope>
</reference>